<dbReference type="GO" id="GO:0009103">
    <property type="term" value="P:lipopolysaccharide biosynthetic process"/>
    <property type="evidence" value="ECO:0007669"/>
    <property type="project" value="TreeGrafter"/>
</dbReference>
<comment type="caution">
    <text evidence="9">The sequence shown here is derived from an EMBL/GenBank/DDBJ whole genome shotgun (WGS) entry which is preliminary data.</text>
</comment>
<dbReference type="GO" id="GO:0016780">
    <property type="term" value="F:phosphotransferase activity, for other substituted phosphate groups"/>
    <property type="evidence" value="ECO:0007669"/>
    <property type="project" value="InterPro"/>
</dbReference>
<evidence type="ECO:0000256" key="8">
    <source>
        <dbReference type="SAM" id="Phobius"/>
    </source>
</evidence>
<feature type="transmembrane region" description="Helical" evidence="8">
    <location>
        <begin position="58"/>
        <end position="75"/>
    </location>
</feature>
<comment type="subcellular location">
    <subcellularLocation>
        <location evidence="1">Cell membrane</location>
        <topology evidence="1">Multi-pass membrane protein</topology>
    </subcellularLocation>
</comment>
<evidence type="ECO:0000256" key="1">
    <source>
        <dbReference type="ARBA" id="ARBA00004651"/>
    </source>
</evidence>
<dbReference type="GO" id="GO:0044038">
    <property type="term" value="P:cell wall macromolecule biosynthetic process"/>
    <property type="evidence" value="ECO:0007669"/>
    <property type="project" value="TreeGrafter"/>
</dbReference>
<evidence type="ECO:0000313" key="10">
    <source>
        <dbReference type="Proteomes" id="UP000015520"/>
    </source>
</evidence>
<dbReference type="Pfam" id="PF00953">
    <property type="entry name" value="Glycos_transf_4"/>
    <property type="match status" value="1"/>
</dbReference>
<feature type="transmembrane region" description="Helical" evidence="8">
    <location>
        <begin position="87"/>
        <end position="105"/>
    </location>
</feature>
<feature type="transmembrane region" description="Helical" evidence="8">
    <location>
        <begin position="7"/>
        <end position="25"/>
    </location>
</feature>
<keyword evidence="10" id="KW-1185">Reference proteome</keyword>
<evidence type="ECO:0008006" key="11">
    <source>
        <dbReference type="Google" id="ProtNLM"/>
    </source>
</evidence>
<dbReference type="GO" id="GO:0071555">
    <property type="term" value="P:cell wall organization"/>
    <property type="evidence" value="ECO:0007669"/>
    <property type="project" value="TreeGrafter"/>
</dbReference>
<evidence type="ECO:0000256" key="4">
    <source>
        <dbReference type="ARBA" id="ARBA00022692"/>
    </source>
</evidence>
<proteinExistence type="predicted"/>
<evidence type="ECO:0000256" key="6">
    <source>
        <dbReference type="ARBA" id="ARBA00023136"/>
    </source>
</evidence>
<feature type="transmembrane region" description="Helical" evidence="8">
    <location>
        <begin position="117"/>
        <end position="134"/>
    </location>
</feature>
<keyword evidence="7" id="KW-0479">Metal-binding</keyword>
<evidence type="ECO:0000256" key="2">
    <source>
        <dbReference type="ARBA" id="ARBA00022475"/>
    </source>
</evidence>
<protein>
    <recommendedName>
        <fullName evidence="11">UDP-N-acetylmuramyl pentapeptide phosphotransferase</fullName>
    </recommendedName>
</protein>
<evidence type="ECO:0000256" key="5">
    <source>
        <dbReference type="ARBA" id="ARBA00022989"/>
    </source>
</evidence>
<keyword evidence="6 8" id="KW-0472">Membrane</keyword>
<dbReference type="GO" id="GO:0005886">
    <property type="term" value="C:plasma membrane"/>
    <property type="evidence" value="ECO:0007669"/>
    <property type="project" value="UniProtKB-SubCell"/>
</dbReference>
<keyword evidence="5 8" id="KW-1133">Transmembrane helix</keyword>
<keyword evidence="7" id="KW-0460">Magnesium</keyword>
<evidence type="ECO:0000313" key="9">
    <source>
        <dbReference type="EMBL" id="EQB34617.1"/>
    </source>
</evidence>
<dbReference type="CDD" id="cd06853">
    <property type="entry name" value="GT_WecA_like"/>
    <property type="match status" value="1"/>
</dbReference>
<dbReference type="PANTHER" id="PTHR22926">
    <property type="entry name" value="PHOSPHO-N-ACETYLMURAMOYL-PENTAPEPTIDE-TRANSFERASE"/>
    <property type="match status" value="1"/>
</dbReference>
<dbReference type="EMBL" id="AUPZ01000015">
    <property type="protein sequence ID" value="EQB34617.1"/>
    <property type="molecule type" value="Genomic_DNA"/>
</dbReference>
<sequence length="293" mass="32766">MHKVEKSRAGGVAIFFSFLVGIFFLGVNVNAYIMAGFFLVFILGIYDDIFGYSSKVKFFWLSVAAIFLCLGGMYIESLGTFLGVDMILPTSLAMLFSIFAIVGFINAMNLIDGLDGLSSGVAIVMLGAYAYIGYKYADTFLLYTSATLIVSLLAFLFYNWYPSKLFMGDNGSLTLGFVIVVLSIHSVQMDYISAVSILLITAVPILDTLIVMIRRIRRRKNPFNPDMTHVHHIILKQYYKDVSKTTKIIILLQIVFSSIGLGFKVRDDTIILAMFILLFILFYNLLTPKIVVD</sequence>
<dbReference type="eggNOG" id="COG0472">
    <property type="taxonomic scope" value="Bacteria"/>
</dbReference>
<feature type="transmembrane region" description="Helical" evidence="8">
    <location>
        <begin position="245"/>
        <end position="263"/>
    </location>
</feature>
<comment type="cofactor">
    <cofactor evidence="7">
        <name>Mg(2+)</name>
        <dbReference type="ChEBI" id="CHEBI:18420"/>
    </cofactor>
</comment>
<dbReference type="PATRIC" id="fig|1172190.3.peg.2025"/>
<dbReference type="AlphaFoldDB" id="T0JCT6"/>
<evidence type="ECO:0000256" key="3">
    <source>
        <dbReference type="ARBA" id="ARBA00022679"/>
    </source>
</evidence>
<dbReference type="GO" id="GO:0046872">
    <property type="term" value="F:metal ion binding"/>
    <property type="evidence" value="ECO:0007669"/>
    <property type="project" value="UniProtKB-KW"/>
</dbReference>
<accession>T0JCT6</accession>
<feature type="binding site" evidence="7">
    <location>
        <position position="169"/>
    </location>
    <ligand>
        <name>Mg(2+)</name>
        <dbReference type="ChEBI" id="CHEBI:18420"/>
    </ligand>
</feature>
<dbReference type="InterPro" id="IPR000715">
    <property type="entry name" value="Glycosyl_transferase_4"/>
</dbReference>
<dbReference type="PANTHER" id="PTHR22926:SF3">
    <property type="entry name" value="UNDECAPRENYL-PHOSPHATE ALPHA-N-ACETYLGLUCOSAMINYL 1-PHOSPHATE TRANSFERASE"/>
    <property type="match status" value="1"/>
</dbReference>
<evidence type="ECO:0000256" key="7">
    <source>
        <dbReference type="PIRSR" id="PIRSR600715-1"/>
    </source>
</evidence>
<keyword evidence="4 8" id="KW-0812">Transmembrane</keyword>
<keyword evidence="2" id="KW-1003">Cell membrane</keyword>
<organism evidence="9 10">
    <name type="scientific">Sulfurimonas hongkongensis</name>
    <dbReference type="NCBI Taxonomy" id="1172190"/>
    <lineage>
        <taxon>Bacteria</taxon>
        <taxon>Pseudomonadati</taxon>
        <taxon>Campylobacterota</taxon>
        <taxon>Epsilonproteobacteria</taxon>
        <taxon>Campylobacterales</taxon>
        <taxon>Sulfurimonadaceae</taxon>
        <taxon>Sulfurimonas</taxon>
    </lineage>
</organism>
<dbReference type="Proteomes" id="UP000015520">
    <property type="component" value="Unassembled WGS sequence"/>
</dbReference>
<keyword evidence="3" id="KW-0808">Transferase</keyword>
<feature type="transmembrane region" description="Helical" evidence="8">
    <location>
        <begin position="140"/>
        <end position="158"/>
    </location>
</feature>
<dbReference type="PROSITE" id="PS01348">
    <property type="entry name" value="MRAY_2"/>
    <property type="match status" value="1"/>
</dbReference>
<feature type="transmembrane region" description="Helical" evidence="8">
    <location>
        <begin position="269"/>
        <end position="286"/>
    </location>
</feature>
<dbReference type="STRING" id="1172190.M947_10495"/>
<dbReference type="RefSeq" id="WP_021288337.1">
    <property type="nucleotide sequence ID" value="NZ_AUPZ01000015.1"/>
</dbReference>
<dbReference type="InterPro" id="IPR018480">
    <property type="entry name" value="PNAcMuramoyl-5peptid_Trfase_CS"/>
</dbReference>
<name>T0JCT6_9BACT</name>
<gene>
    <name evidence="9" type="ORF">M947_10495</name>
</gene>
<feature type="transmembrane region" description="Helical" evidence="8">
    <location>
        <begin position="191"/>
        <end position="213"/>
    </location>
</feature>
<feature type="binding site" evidence="7">
    <location>
        <position position="109"/>
    </location>
    <ligand>
        <name>Mg(2+)</name>
        <dbReference type="ChEBI" id="CHEBI:18420"/>
    </ligand>
</feature>
<reference evidence="9 10" key="1">
    <citation type="submission" date="2013-07" db="EMBL/GenBank/DDBJ databases">
        <title>Sulfurimonas hongkongensis AST-10 Genome Sequencing.</title>
        <authorList>
            <person name="Cai L."/>
            <person name="Zhang T."/>
        </authorList>
    </citation>
    <scope>NUCLEOTIDE SEQUENCE [LARGE SCALE GENOMIC DNA]</scope>
    <source>
        <strain evidence="9 10">AST-10</strain>
    </source>
</reference>